<reference evidence="7" key="1">
    <citation type="submission" date="2020-10" db="EMBL/GenBank/DDBJ databases">
        <title>Genome sequence of the unusual species of purple photosynthetic bacteria, Phaeovibrio sulfidiphilus DSM 23193, type strain.</title>
        <authorList>
            <person name="Kyndt J.A."/>
            <person name="Meyer T.E."/>
        </authorList>
    </citation>
    <scope>NUCLEOTIDE SEQUENCE</scope>
    <source>
        <strain evidence="7">DSM 23193</strain>
    </source>
</reference>
<evidence type="ECO:0000256" key="5">
    <source>
        <dbReference type="ARBA" id="ARBA00022691"/>
    </source>
</evidence>
<dbReference type="UniPathway" id="UPA00148"/>
<dbReference type="GO" id="GO:0032259">
    <property type="term" value="P:methylation"/>
    <property type="evidence" value="ECO:0007669"/>
    <property type="project" value="UniProtKB-KW"/>
</dbReference>
<protein>
    <submittedName>
        <fullName evidence="7">Precorrin-3B C(17)-methyltransferase</fullName>
        <ecNumber evidence="7">2.1.1.131</ecNumber>
    </submittedName>
</protein>
<dbReference type="PANTHER" id="PTHR47036">
    <property type="entry name" value="COBALT-FACTOR III C(17)-METHYLTRANSFERASE-RELATED"/>
    <property type="match status" value="1"/>
</dbReference>
<dbReference type="CDD" id="cd11646">
    <property type="entry name" value="Precorrin_3B_C17_MT"/>
    <property type="match status" value="1"/>
</dbReference>
<gene>
    <name evidence="7" type="primary">cobJ</name>
    <name evidence="7" type="ORF">IHV25_09345</name>
</gene>
<keyword evidence="4 7" id="KW-0808">Transferase</keyword>
<keyword evidence="5" id="KW-0949">S-adenosyl-L-methionine</keyword>
<dbReference type="InterPro" id="IPR014777">
    <property type="entry name" value="4pyrrole_Mease_sub1"/>
</dbReference>
<dbReference type="GO" id="GO:0030789">
    <property type="term" value="F:precorrin-3B C17-methyltransferase activity"/>
    <property type="evidence" value="ECO:0007669"/>
    <property type="project" value="UniProtKB-EC"/>
</dbReference>
<dbReference type="NCBIfam" id="TIGR01466">
    <property type="entry name" value="cobJ_cbiH"/>
    <property type="match status" value="1"/>
</dbReference>
<keyword evidence="3 7" id="KW-0489">Methyltransferase</keyword>
<comment type="caution">
    <text evidence="7">The sequence shown here is derived from an EMBL/GenBank/DDBJ whole genome shotgun (WGS) entry which is preliminary data.</text>
</comment>
<dbReference type="Gene3D" id="3.40.1010.10">
    <property type="entry name" value="Cobalt-precorrin-4 Transmethylase, Domain 1"/>
    <property type="match status" value="1"/>
</dbReference>
<dbReference type="InterPro" id="IPR051810">
    <property type="entry name" value="Precorrin_MeTrfase"/>
</dbReference>
<dbReference type="PANTHER" id="PTHR47036:SF1">
    <property type="entry name" value="COBALT-FACTOR III C(17)-METHYLTRANSFERASE-RELATED"/>
    <property type="match status" value="1"/>
</dbReference>
<dbReference type="SUPFAM" id="SSF53790">
    <property type="entry name" value="Tetrapyrrole methylase"/>
    <property type="match status" value="1"/>
</dbReference>
<dbReference type="Proteomes" id="UP000631034">
    <property type="component" value="Unassembled WGS sequence"/>
</dbReference>
<dbReference type="AlphaFoldDB" id="A0A8J7CF74"/>
<evidence type="ECO:0000256" key="4">
    <source>
        <dbReference type="ARBA" id="ARBA00022679"/>
    </source>
</evidence>
<evidence type="ECO:0000259" key="6">
    <source>
        <dbReference type="Pfam" id="PF00590"/>
    </source>
</evidence>
<sequence>MAPAARDALSRADHIVGYDTYVQMAGPFREDQKVHPSDNRVELDRSRHALELAAAGDTVAVVSSGDPGIFAMAAAVLEVLDTETDPRLRAVRVVVIPGITAAQATASRIGAPLGHDFCVMSLSDNLKPWDIIERRLRLAAEADFVIALYNPISKARPHQLATAFDILRSVRTPDTPVVLGRDVDREGESLTVTTLGAVRPEQVDMRTCVIVGSSRTRLLPRDDGSIMVYTPRFYPCGEGA</sequence>
<keyword evidence="2" id="KW-0169">Cobalamin biosynthesis</keyword>
<feature type="domain" description="Tetrapyrrole methylase" evidence="6">
    <location>
        <begin position="1"/>
        <end position="197"/>
    </location>
</feature>
<dbReference type="InterPro" id="IPR035996">
    <property type="entry name" value="4pyrrol_Methylase_sf"/>
</dbReference>
<proteinExistence type="predicted"/>
<dbReference type="Gene3D" id="3.30.950.10">
    <property type="entry name" value="Methyltransferase, Cobalt-precorrin-4 Transmethylase, Domain 2"/>
    <property type="match status" value="1"/>
</dbReference>
<evidence type="ECO:0000256" key="1">
    <source>
        <dbReference type="ARBA" id="ARBA00004953"/>
    </source>
</evidence>
<accession>A0A8J7CF74</accession>
<dbReference type="InterPro" id="IPR000878">
    <property type="entry name" value="4pyrrol_Mease"/>
</dbReference>
<dbReference type="Pfam" id="PF00590">
    <property type="entry name" value="TP_methylase"/>
    <property type="match status" value="1"/>
</dbReference>
<dbReference type="GO" id="GO:0009236">
    <property type="term" value="P:cobalamin biosynthetic process"/>
    <property type="evidence" value="ECO:0007669"/>
    <property type="project" value="UniProtKB-UniPathway"/>
</dbReference>
<keyword evidence="8" id="KW-1185">Reference proteome</keyword>
<evidence type="ECO:0000313" key="7">
    <source>
        <dbReference type="EMBL" id="MBE1237849.1"/>
    </source>
</evidence>
<organism evidence="7 8">
    <name type="scientific">Phaeovibrio sulfidiphilus</name>
    <dbReference type="NCBI Taxonomy" id="1220600"/>
    <lineage>
        <taxon>Bacteria</taxon>
        <taxon>Pseudomonadati</taxon>
        <taxon>Pseudomonadota</taxon>
        <taxon>Alphaproteobacteria</taxon>
        <taxon>Rhodospirillales</taxon>
        <taxon>Rhodospirillaceae</taxon>
        <taxon>Phaeovibrio</taxon>
    </lineage>
</organism>
<dbReference type="EC" id="2.1.1.131" evidence="7"/>
<evidence type="ECO:0000256" key="3">
    <source>
        <dbReference type="ARBA" id="ARBA00022603"/>
    </source>
</evidence>
<evidence type="ECO:0000313" key="8">
    <source>
        <dbReference type="Proteomes" id="UP000631034"/>
    </source>
</evidence>
<comment type="pathway">
    <text evidence="1">Cofactor biosynthesis; adenosylcobalamin biosynthesis.</text>
</comment>
<dbReference type="InterPro" id="IPR006363">
    <property type="entry name" value="Cbl_synth_CobJ/CibH_dom"/>
</dbReference>
<dbReference type="InterPro" id="IPR014776">
    <property type="entry name" value="4pyrrole_Mease_sub2"/>
</dbReference>
<name>A0A8J7CF74_9PROT</name>
<dbReference type="EMBL" id="JACZHT010000007">
    <property type="protein sequence ID" value="MBE1237849.1"/>
    <property type="molecule type" value="Genomic_DNA"/>
</dbReference>
<evidence type="ECO:0000256" key="2">
    <source>
        <dbReference type="ARBA" id="ARBA00022573"/>
    </source>
</evidence>